<comment type="caution">
    <text evidence="7">The sequence shown here is derived from an EMBL/GenBank/DDBJ whole genome shotgun (WGS) entry which is preliminary data.</text>
</comment>
<dbReference type="CDD" id="cd00167">
    <property type="entry name" value="SANT"/>
    <property type="match status" value="2"/>
</dbReference>
<evidence type="ECO:0000256" key="4">
    <source>
        <dbReference type="SAM" id="MobiDB-lite"/>
    </source>
</evidence>
<evidence type="ECO:0000259" key="6">
    <source>
        <dbReference type="PROSITE" id="PS51294"/>
    </source>
</evidence>
<evidence type="ECO:0000256" key="3">
    <source>
        <dbReference type="ARBA" id="ARBA00023242"/>
    </source>
</evidence>
<feature type="compositionally biased region" description="Polar residues" evidence="4">
    <location>
        <begin position="11"/>
        <end position="20"/>
    </location>
</feature>
<dbReference type="GO" id="GO:0003700">
    <property type="term" value="F:DNA-binding transcription factor activity"/>
    <property type="evidence" value="ECO:0007669"/>
    <property type="project" value="TreeGrafter"/>
</dbReference>
<reference evidence="7" key="1">
    <citation type="journal article" date="2023" name="Mol. Phylogenet. Evol.">
        <title>Genome-scale phylogeny and comparative genomics of the fungal order Sordariales.</title>
        <authorList>
            <person name="Hensen N."/>
            <person name="Bonometti L."/>
            <person name="Westerberg I."/>
            <person name="Brannstrom I.O."/>
            <person name="Guillou S."/>
            <person name="Cros-Aarteil S."/>
            <person name="Calhoun S."/>
            <person name="Haridas S."/>
            <person name="Kuo A."/>
            <person name="Mondo S."/>
            <person name="Pangilinan J."/>
            <person name="Riley R."/>
            <person name="LaButti K."/>
            <person name="Andreopoulos B."/>
            <person name="Lipzen A."/>
            <person name="Chen C."/>
            <person name="Yan M."/>
            <person name="Daum C."/>
            <person name="Ng V."/>
            <person name="Clum A."/>
            <person name="Steindorff A."/>
            <person name="Ohm R.A."/>
            <person name="Martin F."/>
            <person name="Silar P."/>
            <person name="Natvig D.O."/>
            <person name="Lalanne C."/>
            <person name="Gautier V."/>
            <person name="Ament-Velasquez S.L."/>
            <person name="Kruys A."/>
            <person name="Hutchinson M.I."/>
            <person name="Powell A.J."/>
            <person name="Barry K."/>
            <person name="Miller A.N."/>
            <person name="Grigoriev I.V."/>
            <person name="Debuchy R."/>
            <person name="Gladieux P."/>
            <person name="Hiltunen Thoren M."/>
            <person name="Johannesson H."/>
        </authorList>
    </citation>
    <scope>NUCLEOTIDE SEQUENCE</scope>
    <source>
        <strain evidence="7">CBS 314.62</strain>
    </source>
</reference>
<feature type="region of interest" description="Disordered" evidence="4">
    <location>
        <begin position="1"/>
        <end position="132"/>
    </location>
</feature>
<evidence type="ECO:0000313" key="8">
    <source>
        <dbReference type="Proteomes" id="UP001270362"/>
    </source>
</evidence>
<comment type="subcellular location">
    <subcellularLocation>
        <location evidence="1">Nucleus</location>
    </subcellularLocation>
</comment>
<dbReference type="InterPro" id="IPR001005">
    <property type="entry name" value="SANT/Myb"/>
</dbReference>
<dbReference type="GO" id="GO:0000976">
    <property type="term" value="F:transcription cis-regulatory region binding"/>
    <property type="evidence" value="ECO:0007669"/>
    <property type="project" value="TreeGrafter"/>
</dbReference>
<keyword evidence="2" id="KW-0238">DNA-binding</keyword>
<dbReference type="PANTHER" id="PTHR46380:SF2">
    <property type="entry name" value="CYCLIN-D-BINDING MYB-LIKE TRANSCRIPTION FACTOR 1"/>
    <property type="match status" value="1"/>
</dbReference>
<keyword evidence="3" id="KW-0539">Nucleus</keyword>
<dbReference type="SUPFAM" id="SSF46689">
    <property type="entry name" value="Homeodomain-like"/>
    <property type="match status" value="2"/>
</dbReference>
<accession>A0AAE1CDJ4</accession>
<evidence type="ECO:0000256" key="2">
    <source>
        <dbReference type="ARBA" id="ARBA00023125"/>
    </source>
</evidence>
<dbReference type="PANTHER" id="PTHR46380">
    <property type="entry name" value="CYCLIN-D-BINDING MYB-LIKE TRANSCRIPTION FACTOR 1"/>
    <property type="match status" value="1"/>
</dbReference>
<dbReference type="AlphaFoldDB" id="A0AAE1CDJ4"/>
<reference evidence="7" key="2">
    <citation type="submission" date="2023-06" db="EMBL/GenBank/DDBJ databases">
        <authorList>
            <consortium name="Lawrence Berkeley National Laboratory"/>
            <person name="Haridas S."/>
            <person name="Hensen N."/>
            <person name="Bonometti L."/>
            <person name="Westerberg I."/>
            <person name="Brannstrom I.O."/>
            <person name="Guillou S."/>
            <person name="Cros-Aarteil S."/>
            <person name="Calhoun S."/>
            <person name="Kuo A."/>
            <person name="Mondo S."/>
            <person name="Pangilinan J."/>
            <person name="Riley R."/>
            <person name="Labutti K."/>
            <person name="Andreopoulos B."/>
            <person name="Lipzen A."/>
            <person name="Chen C."/>
            <person name="Yanf M."/>
            <person name="Daum C."/>
            <person name="Ng V."/>
            <person name="Clum A."/>
            <person name="Steindorff A."/>
            <person name="Ohm R."/>
            <person name="Martin F."/>
            <person name="Silar P."/>
            <person name="Natvig D."/>
            <person name="Lalanne C."/>
            <person name="Gautier V."/>
            <person name="Ament-Velasquez S.L."/>
            <person name="Kruys A."/>
            <person name="Hutchinson M.I."/>
            <person name="Powell A.J."/>
            <person name="Barry K."/>
            <person name="Miller A.N."/>
            <person name="Grigoriev I.V."/>
            <person name="Debuchy R."/>
            <person name="Gladieux P."/>
            <person name="Thoren M.H."/>
            <person name="Johannesson H."/>
        </authorList>
    </citation>
    <scope>NUCLEOTIDE SEQUENCE</scope>
    <source>
        <strain evidence="7">CBS 314.62</strain>
    </source>
</reference>
<feature type="compositionally biased region" description="Polar residues" evidence="4">
    <location>
        <begin position="68"/>
        <end position="77"/>
    </location>
</feature>
<feature type="compositionally biased region" description="Basic and acidic residues" evidence="4">
    <location>
        <begin position="98"/>
        <end position="110"/>
    </location>
</feature>
<dbReference type="PROSITE" id="PS50090">
    <property type="entry name" value="MYB_LIKE"/>
    <property type="match status" value="2"/>
</dbReference>
<sequence>MGTLTVPPASSAKTPKSQKGNGRRPKQPYFSREREEITKAFAELPLDSAAASPKPMRARTLQLHASIKSEQSSSNANSERRNQQSRRAAAGGINESSPDDKEHRSGDKKMVQSKKPKSHYRSGPLSETERHQITVAVDTFRDARGLTQQEVNTAIQERPSKDNDIGRQLLAAVQDACPSRPRQKLIDWCRQTWHNFVARGVWTGEQDEELLGLYKIHGKQWSKIAGMINRHQKDVRDRYRNYLACGGKANRDAWTEEEEKQLLEAVENAIDAIKKNSPTGPVDKLVNWEMISNAMNQKRTRLQCLDKWNRMGAAGALPDRITTKLPSGSSWRQDKARRQLRQVTAQDRFQLAQAIRFSDVRKDSRIKWKQLVEDTFNNRYSRQVLKVTWGRLRESVPGWEEKSTLQCARHICSMFEEDG</sequence>
<organism evidence="7 8">
    <name type="scientific">Podospora appendiculata</name>
    <dbReference type="NCBI Taxonomy" id="314037"/>
    <lineage>
        <taxon>Eukaryota</taxon>
        <taxon>Fungi</taxon>
        <taxon>Dikarya</taxon>
        <taxon>Ascomycota</taxon>
        <taxon>Pezizomycotina</taxon>
        <taxon>Sordariomycetes</taxon>
        <taxon>Sordariomycetidae</taxon>
        <taxon>Sordariales</taxon>
        <taxon>Podosporaceae</taxon>
        <taxon>Podospora</taxon>
    </lineage>
</organism>
<dbReference type="SMART" id="SM00717">
    <property type="entry name" value="SANT"/>
    <property type="match status" value="2"/>
</dbReference>
<dbReference type="EMBL" id="JAULSO010000002">
    <property type="protein sequence ID" value="KAK3689657.1"/>
    <property type="molecule type" value="Genomic_DNA"/>
</dbReference>
<dbReference type="InterPro" id="IPR017930">
    <property type="entry name" value="Myb_dom"/>
</dbReference>
<proteinExistence type="predicted"/>
<dbReference type="Pfam" id="PF13921">
    <property type="entry name" value="Myb_DNA-bind_6"/>
    <property type="match status" value="1"/>
</dbReference>
<dbReference type="Proteomes" id="UP001270362">
    <property type="component" value="Unassembled WGS sequence"/>
</dbReference>
<dbReference type="PROSITE" id="PS51294">
    <property type="entry name" value="HTH_MYB"/>
    <property type="match status" value="1"/>
</dbReference>
<evidence type="ECO:0000313" key="7">
    <source>
        <dbReference type="EMBL" id="KAK3689657.1"/>
    </source>
</evidence>
<feature type="domain" description="Myb-like" evidence="5">
    <location>
        <begin position="194"/>
        <end position="243"/>
    </location>
</feature>
<evidence type="ECO:0000259" key="5">
    <source>
        <dbReference type="PROSITE" id="PS50090"/>
    </source>
</evidence>
<dbReference type="InterPro" id="IPR009057">
    <property type="entry name" value="Homeodomain-like_sf"/>
</dbReference>
<dbReference type="GO" id="GO:0005634">
    <property type="term" value="C:nucleus"/>
    <property type="evidence" value="ECO:0007669"/>
    <property type="project" value="UniProtKB-SubCell"/>
</dbReference>
<keyword evidence="8" id="KW-1185">Reference proteome</keyword>
<name>A0AAE1CDJ4_9PEZI</name>
<dbReference type="InterPro" id="IPR051651">
    <property type="entry name" value="DMTF1_DNA-bind_reg"/>
</dbReference>
<evidence type="ECO:0000256" key="1">
    <source>
        <dbReference type="ARBA" id="ARBA00004123"/>
    </source>
</evidence>
<feature type="domain" description="HTH myb-type" evidence="6">
    <location>
        <begin position="194"/>
        <end position="247"/>
    </location>
</feature>
<feature type="non-terminal residue" evidence="7">
    <location>
        <position position="419"/>
    </location>
</feature>
<protein>
    <submittedName>
        <fullName evidence="7">Uncharacterized protein</fullName>
    </submittedName>
</protein>
<feature type="domain" description="Myb-like" evidence="5">
    <location>
        <begin position="246"/>
        <end position="312"/>
    </location>
</feature>
<gene>
    <name evidence="7" type="ORF">B0T22DRAFT_378826</name>
</gene>
<feature type="compositionally biased region" description="Basic residues" evidence="4">
    <location>
        <begin position="111"/>
        <end position="120"/>
    </location>
</feature>
<dbReference type="Gene3D" id="1.10.10.60">
    <property type="entry name" value="Homeodomain-like"/>
    <property type="match status" value="2"/>
</dbReference>